<dbReference type="Pfam" id="PF03176">
    <property type="entry name" value="MMPL"/>
    <property type="match status" value="2"/>
</dbReference>
<accession>X0S0E6</accession>
<feature type="transmembrane region" description="Helical" evidence="6">
    <location>
        <begin position="157"/>
        <end position="177"/>
    </location>
</feature>
<keyword evidence="5 6" id="KW-0472">Membrane</keyword>
<dbReference type="PANTHER" id="PTHR33406:SF13">
    <property type="entry name" value="MEMBRANE PROTEIN YDFJ"/>
    <property type="match status" value="1"/>
</dbReference>
<feature type="transmembrane region" description="Helical" evidence="6">
    <location>
        <begin position="477"/>
        <end position="498"/>
    </location>
</feature>
<evidence type="ECO:0000256" key="5">
    <source>
        <dbReference type="ARBA" id="ARBA00023136"/>
    </source>
</evidence>
<evidence type="ECO:0000256" key="4">
    <source>
        <dbReference type="ARBA" id="ARBA00022989"/>
    </source>
</evidence>
<proteinExistence type="predicted"/>
<dbReference type="InterPro" id="IPR000731">
    <property type="entry name" value="SSD"/>
</dbReference>
<comment type="caution">
    <text evidence="8">The sequence shown here is derived from an EMBL/GenBank/DDBJ whole genome shotgun (WGS) entry which is preliminary data.</text>
</comment>
<dbReference type="InterPro" id="IPR050545">
    <property type="entry name" value="Mycobact_MmpL"/>
</dbReference>
<dbReference type="EMBL" id="BARS01002509">
    <property type="protein sequence ID" value="GAF68731.1"/>
    <property type="molecule type" value="Genomic_DNA"/>
</dbReference>
<name>X0S0E6_9ZZZZ</name>
<evidence type="ECO:0000256" key="3">
    <source>
        <dbReference type="ARBA" id="ARBA00022692"/>
    </source>
</evidence>
<evidence type="ECO:0000256" key="2">
    <source>
        <dbReference type="ARBA" id="ARBA00022475"/>
    </source>
</evidence>
<dbReference type="Gene3D" id="1.20.1640.10">
    <property type="entry name" value="Multidrug efflux transporter AcrB transmembrane domain"/>
    <property type="match status" value="1"/>
</dbReference>
<keyword evidence="4 6" id="KW-1133">Transmembrane helix</keyword>
<feature type="non-terminal residue" evidence="8">
    <location>
        <position position="499"/>
    </location>
</feature>
<dbReference type="PANTHER" id="PTHR33406">
    <property type="entry name" value="MEMBRANE PROTEIN MJ1562-RELATED"/>
    <property type="match status" value="1"/>
</dbReference>
<dbReference type="GO" id="GO:0005886">
    <property type="term" value="C:plasma membrane"/>
    <property type="evidence" value="ECO:0007669"/>
    <property type="project" value="UniProtKB-SubCell"/>
</dbReference>
<keyword evidence="2" id="KW-1003">Cell membrane</keyword>
<gene>
    <name evidence="8" type="ORF">S01H1_04784</name>
</gene>
<keyword evidence="3 6" id="KW-0812">Transmembrane</keyword>
<evidence type="ECO:0000313" key="8">
    <source>
        <dbReference type="EMBL" id="GAF68731.1"/>
    </source>
</evidence>
<feature type="non-terminal residue" evidence="8">
    <location>
        <position position="1"/>
    </location>
</feature>
<feature type="transmembrane region" description="Helical" evidence="6">
    <location>
        <begin position="67"/>
        <end position="96"/>
    </location>
</feature>
<sequence>TFAMVDLEGELEDAVDNIDPVLDAVAEAEAASDGFEILIGGDASLNKQIIEIVDEDFGRALFLNLPIMFLILFLAFGAVVAASVPLALAFAAVITANGILAIVSRVYPLDMAYQEMALLMGLATGIDYALFVVTRYRRERRAGRSKEEALRVASGTSGKAVVFAGMTVLLAISGMFVVDNAVFTSLALAAIVVVALAIVISMTLLPAIIAMLGDNIDRLRVPFLGGGTGEGGGVWGFITDRVLAQPAIIGAVTVVVLLAVAVPYLTLNLGFNGPRTFPDDAEGKKALIALEENFTIGLMQPAVVVVDAGEKENVFAADIQASVAELVRLVELESRTPESPDEPYGAVAGEPDFNDAGDTELIAIPINADGGDPEAIDAVNHLRDDLVPQAFEDSSAEALVTGNTAFNIDFKENIVFRTPFVFAMVLGLAFIILLVMFRSIVIPIKAIILNLLSVGAAYGLVVLVFQEGWLLEGILGFEATGIIESWLPLFLFAILFGLS</sequence>
<dbReference type="SUPFAM" id="SSF82866">
    <property type="entry name" value="Multidrug efflux transporter AcrB transmembrane domain"/>
    <property type="match status" value="2"/>
</dbReference>
<evidence type="ECO:0000259" key="7">
    <source>
        <dbReference type="PROSITE" id="PS50156"/>
    </source>
</evidence>
<reference evidence="8" key="1">
    <citation type="journal article" date="2014" name="Front. Microbiol.">
        <title>High frequency of phylogenetically diverse reductive dehalogenase-homologous genes in deep subseafloor sedimentary metagenomes.</title>
        <authorList>
            <person name="Kawai M."/>
            <person name="Futagami T."/>
            <person name="Toyoda A."/>
            <person name="Takaki Y."/>
            <person name="Nishi S."/>
            <person name="Hori S."/>
            <person name="Arai W."/>
            <person name="Tsubouchi T."/>
            <person name="Morono Y."/>
            <person name="Uchiyama I."/>
            <person name="Ito T."/>
            <person name="Fujiyama A."/>
            <person name="Inagaki F."/>
            <person name="Takami H."/>
        </authorList>
    </citation>
    <scope>NUCLEOTIDE SEQUENCE</scope>
    <source>
        <strain evidence="8">Expedition CK06-06</strain>
    </source>
</reference>
<feature type="transmembrane region" description="Helical" evidence="6">
    <location>
        <begin position="420"/>
        <end position="441"/>
    </location>
</feature>
<feature type="transmembrane region" description="Helical" evidence="6">
    <location>
        <begin position="116"/>
        <end position="136"/>
    </location>
</feature>
<dbReference type="PROSITE" id="PS50156">
    <property type="entry name" value="SSD"/>
    <property type="match status" value="1"/>
</dbReference>
<feature type="transmembrane region" description="Helical" evidence="6">
    <location>
        <begin position="447"/>
        <end position="465"/>
    </location>
</feature>
<evidence type="ECO:0000256" key="1">
    <source>
        <dbReference type="ARBA" id="ARBA00004651"/>
    </source>
</evidence>
<organism evidence="8">
    <name type="scientific">marine sediment metagenome</name>
    <dbReference type="NCBI Taxonomy" id="412755"/>
    <lineage>
        <taxon>unclassified sequences</taxon>
        <taxon>metagenomes</taxon>
        <taxon>ecological metagenomes</taxon>
    </lineage>
</organism>
<feature type="transmembrane region" description="Helical" evidence="6">
    <location>
        <begin position="183"/>
        <end position="209"/>
    </location>
</feature>
<comment type="subcellular location">
    <subcellularLocation>
        <location evidence="1">Cell membrane</location>
        <topology evidence="1">Multi-pass membrane protein</topology>
    </subcellularLocation>
</comment>
<dbReference type="AlphaFoldDB" id="X0S0E6"/>
<feature type="domain" description="SSD" evidence="7">
    <location>
        <begin position="86"/>
        <end position="211"/>
    </location>
</feature>
<evidence type="ECO:0000256" key="6">
    <source>
        <dbReference type="SAM" id="Phobius"/>
    </source>
</evidence>
<protein>
    <recommendedName>
        <fullName evidence="7">SSD domain-containing protein</fullName>
    </recommendedName>
</protein>
<dbReference type="InterPro" id="IPR004869">
    <property type="entry name" value="MMPL_dom"/>
</dbReference>
<feature type="transmembrane region" description="Helical" evidence="6">
    <location>
        <begin position="244"/>
        <end position="267"/>
    </location>
</feature>